<dbReference type="InterPro" id="IPR050832">
    <property type="entry name" value="Bact_Acetyltransf"/>
</dbReference>
<keyword evidence="5" id="KW-1185">Reference proteome</keyword>
<feature type="domain" description="N-acetyltransferase" evidence="3">
    <location>
        <begin position="3"/>
        <end position="174"/>
    </location>
</feature>
<name>A0A8J3L184_9ACTN</name>
<evidence type="ECO:0000313" key="4">
    <source>
        <dbReference type="EMBL" id="GIG07179.1"/>
    </source>
</evidence>
<evidence type="ECO:0000256" key="1">
    <source>
        <dbReference type="ARBA" id="ARBA00022679"/>
    </source>
</evidence>
<protein>
    <submittedName>
        <fullName evidence="4">N-acetyltransferase</fullName>
    </submittedName>
</protein>
<evidence type="ECO:0000259" key="3">
    <source>
        <dbReference type="PROSITE" id="PS51186"/>
    </source>
</evidence>
<dbReference type="GO" id="GO:0016747">
    <property type="term" value="F:acyltransferase activity, transferring groups other than amino-acyl groups"/>
    <property type="evidence" value="ECO:0007669"/>
    <property type="project" value="InterPro"/>
</dbReference>
<dbReference type="InterPro" id="IPR016181">
    <property type="entry name" value="Acyl_CoA_acyltransferase"/>
</dbReference>
<dbReference type="Pfam" id="PF00583">
    <property type="entry name" value="Acetyltransf_1"/>
    <property type="match status" value="1"/>
</dbReference>
<organism evidence="4 5">
    <name type="scientific">Catellatospora coxensis</name>
    <dbReference type="NCBI Taxonomy" id="310354"/>
    <lineage>
        <taxon>Bacteria</taxon>
        <taxon>Bacillati</taxon>
        <taxon>Actinomycetota</taxon>
        <taxon>Actinomycetes</taxon>
        <taxon>Micromonosporales</taxon>
        <taxon>Micromonosporaceae</taxon>
        <taxon>Catellatospora</taxon>
    </lineage>
</organism>
<dbReference type="CDD" id="cd04301">
    <property type="entry name" value="NAT_SF"/>
    <property type="match status" value="1"/>
</dbReference>
<keyword evidence="1" id="KW-0808">Transferase</keyword>
<dbReference type="Gene3D" id="3.40.630.30">
    <property type="match status" value="1"/>
</dbReference>
<accession>A0A8J3L184</accession>
<evidence type="ECO:0000256" key="2">
    <source>
        <dbReference type="ARBA" id="ARBA00023315"/>
    </source>
</evidence>
<dbReference type="RefSeq" id="WP_203693528.1">
    <property type="nucleotide sequence ID" value="NZ_BAAALC010000044.1"/>
</dbReference>
<evidence type="ECO:0000313" key="5">
    <source>
        <dbReference type="Proteomes" id="UP000630887"/>
    </source>
</evidence>
<dbReference type="EMBL" id="BONI01000031">
    <property type="protein sequence ID" value="GIG07179.1"/>
    <property type="molecule type" value="Genomic_DNA"/>
</dbReference>
<dbReference type="Proteomes" id="UP000630887">
    <property type="component" value="Unassembled WGS sequence"/>
</dbReference>
<sequence length="177" mass="19284">MTYVVRRTEPGEWQQLRALRLEALRDSPTAFGTTYADAAALADEAWQQQAEQGASSPSTATFIAATPDGRWVGMAGSAPVEVVPETFCIQGVYVTPAHRGRAAGLAARLVDAAIARARDNTDASWLTLGVHEDNGRAQAFYRRIGFTDTGKVVPCRLDPSRKITILGYERFRLTTAR</sequence>
<gene>
    <name evidence="4" type="ORF">Cco03nite_38790</name>
</gene>
<dbReference type="PROSITE" id="PS51186">
    <property type="entry name" value="GNAT"/>
    <property type="match status" value="1"/>
</dbReference>
<dbReference type="InterPro" id="IPR000182">
    <property type="entry name" value="GNAT_dom"/>
</dbReference>
<dbReference type="PANTHER" id="PTHR43877:SF2">
    <property type="entry name" value="AMINOALKYLPHOSPHONATE N-ACETYLTRANSFERASE-RELATED"/>
    <property type="match status" value="1"/>
</dbReference>
<dbReference type="PANTHER" id="PTHR43877">
    <property type="entry name" value="AMINOALKYLPHOSPHONATE N-ACETYLTRANSFERASE-RELATED-RELATED"/>
    <property type="match status" value="1"/>
</dbReference>
<proteinExistence type="predicted"/>
<keyword evidence="2" id="KW-0012">Acyltransferase</keyword>
<dbReference type="AlphaFoldDB" id="A0A8J3L184"/>
<comment type="caution">
    <text evidence="4">The sequence shown here is derived from an EMBL/GenBank/DDBJ whole genome shotgun (WGS) entry which is preliminary data.</text>
</comment>
<reference evidence="4 5" key="1">
    <citation type="submission" date="2021-01" db="EMBL/GenBank/DDBJ databases">
        <title>Whole genome shotgun sequence of Catellatospora coxensis NBRC 107359.</title>
        <authorList>
            <person name="Komaki H."/>
            <person name="Tamura T."/>
        </authorList>
    </citation>
    <scope>NUCLEOTIDE SEQUENCE [LARGE SCALE GENOMIC DNA]</scope>
    <source>
        <strain evidence="4 5">NBRC 107359</strain>
    </source>
</reference>
<dbReference type="SUPFAM" id="SSF55729">
    <property type="entry name" value="Acyl-CoA N-acyltransferases (Nat)"/>
    <property type="match status" value="1"/>
</dbReference>